<dbReference type="AlphaFoldDB" id="A0A1H3VML3"/>
<organism evidence="1 2">
    <name type="scientific">Desulfuromusa kysingii</name>
    <dbReference type="NCBI Taxonomy" id="37625"/>
    <lineage>
        <taxon>Bacteria</taxon>
        <taxon>Pseudomonadati</taxon>
        <taxon>Thermodesulfobacteriota</taxon>
        <taxon>Desulfuromonadia</taxon>
        <taxon>Desulfuromonadales</taxon>
        <taxon>Geopsychrobacteraceae</taxon>
        <taxon>Desulfuromusa</taxon>
    </lineage>
</organism>
<dbReference type="Gene3D" id="3.40.50.150">
    <property type="entry name" value="Vaccinia Virus protein VP39"/>
    <property type="match status" value="1"/>
</dbReference>
<sequence length="303" mass="34293">MLYGDLRHARDVFKKGENVTSALREQFDIKYNSPEIIEIAYDLQSGSYINAVKEKRRYWLNYTTEISNVLHKYCIDAESILDVGTGEMTTLAGVANKFYNETSDYYACDISWSRLIRGVGFLAEELSESVFRKITPFVANLFQLPFVDGAIDVIWTSHALEPNGGQEKVALTELLRVSRRKLILFEPYYEGNSSEGRQRMDRLGYVKNIPQIIKECGATCDEIIPLKNISNPLNPTYAFVVTPPVKLINKEADLLWACPATQFPLSRVGDCFWSEYSMFAYPILQGIPILRPESAILASALEG</sequence>
<evidence type="ECO:0008006" key="3">
    <source>
        <dbReference type="Google" id="ProtNLM"/>
    </source>
</evidence>
<dbReference type="RefSeq" id="WP_092344036.1">
    <property type="nucleotide sequence ID" value="NZ_FNQN01000001.1"/>
</dbReference>
<dbReference type="SUPFAM" id="SSF53335">
    <property type="entry name" value="S-adenosyl-L-methionine-dependent methyltransferases"/>
    <property type="match status" value="1"/>
</dbReference>
<dbReference type="STRING" id="37625.SAMN05660420_00163"/>
<evidence type="ECO:0000313" key="2">
    <source>
        <dbReference type="Proteomes" id="UP000199409"/>
    </source>
</evidence>
<gene>
    <name evidence="1" type="ORF">SAMN05660420_00163</name>
</gene>
<protein>
    <recommendedName>
        <fullName evidence="3">Methyltransferase domain-containing protein</fullName>
    </recommendedName>
</protein>
<dbReference type="EMBL" id="FNQN01000001">
    <property type="protein sequence ID" value="SDZ75989.1"/>
    <property type="molecule type" value="Genomic_DNA"/>
</dbReference>
<accession>A0A1H3VML3</accession>
<dbReference type="OrthoDB" id="108476at2"/>
<proteinExistence type="predicted"/>
<reference evidence="1 2" key="1">
    <citation type="submission" date="2016-10" db="EMBL/GenBank/DDBJ databases">
        <authorList>
            <person name="de Groot N.N."/>
        </authorList>
    </citation>
    <scope>NUCLEOTIDE SEQUENCE [LARGE SCALE GENOMIC DNA]</scope>
    <source>
        <strain evidence="1 2">DSM 7343</strain>
    </source>
</reference>
<name>A0A1H3VML3_9BACT</name>
<dbReference type="Proteomes" id="UP000199409">
    <property type="component" value="Unassembled WGS sequence"/>
</dbReference>
<dbReference type="InterPro" id="IPR029063">
    <property type="entry name" value="SAM-dependent_MTases_sf"/>
</dbReference>
<keyword evidence="2" id="KW-1185">Reference proteome</keyword>
<dbReference type="SUPFAM" id="SSF158997">
    <property type="entry name" value="Trm112p-like"/>
    <property type="match status" value="1"/>
</dbReference>
<evidence type="ECO:0000313" key="1">
    <source>
        <dbReference type="EMBL" id="SDZ75989.1"/>
    </source>
</evidence>